<dbReference type="CDD" id="cd23763">
    <property type="entry name" value="ASKHA_ATPase_ROK"/>
    <property type="match status" value="1"/>
</dbReference>
<accession>A0A345HRB0</accession>
<dbReference type="Proteomes" id="UP000253868">
    <property type="component" value="Chromosome"/>
</dbReference>
<proteinExistence type="inferred from homology"/>
<dbReference type="Gene3D" id="3.30.420.40">
    <property type="match status" value="2"/>
</dbReference>
<comment type="similarity">
    <text evidence="1">Belongs to the ROK (NagC/XylR) family.</text>
</comment>
<organism evidence="2 3">
    <name type="scientific">Streptomyces paludis</name>
    <dbReference type="NCBI Taxonomy" id="2282738"/>
    <lineage>
        <taxon>Bacteria</taxon>
        <taxon>Bacillati</taxon>
        <taxon>Actinomycetota</taxon>
        <taxon>Actinomycetes</taxon>
        <taxon>Kitasatosporales</taxon>
        <taxon>Streptomycetaceae</taxon>
        <taxon>Streptomyces</taxon>
    </lineage>
</organism>
<name>A0A345HRB0_9ACTN</name>
<reference evidence="3" key="1">
    <citation type="submission" date="2018-07" db="EMBL/GenBank/DDBJ databases">
        <authorList>
            <person name="Zhao J."/>
        </authorList>
    </citation>
    <scope>NUCLEOTIDE SEQUENCE [LARGE SCALE GENOMIC DNA]</scope>
    <source>
        <strain evidence="3">GSSD-12</strain>
    </source>
</reference>
<keyword evidence="3" id="KW-1185">Reference proteome</keyword>
<dbReference type="OrthoDB" id="9795247at2"/>
<dbReference type="Pfam" id="PF00480">
    <property type="entry name" value="ROK"/>
    <property type="match status" value="1"/>
</dbReference>
<gene>
    <name evidence="2" type="ORF">DVK44_17980</name>
</gene>
<dbReference type="KEGG" id="spad:DVK44_17980"/>
<dbReference type="AlphaFoldDB" id="A0A345HRB0"/>
<evidence type="ECO:0000256" key="1">
    <source>
        <dbReference type="ARBA" id="ARBA00006479"/>
    </source>
</evidence>
<dbReference type="InterPro" id="IPR000600">
    <property type="entry name" value="ROK"/>
</dbReference>
<sequence>MEFVTAHGAGKPTWAVDIGGTKTLLGRLGGGVLTVVAVIRTPDDPAVLAAWLRRQVPGRVARLGVAFPGGLDEDGRVTAWPNRPEWVGYGLRDALGRIARAVVLRDDGESAAAAEAMYGIAQGRPDALVAVLGTGLGGALVLDGKVRRSAPADPRTLGHLAALPEGSCGCGGTGCAQLALRTLPPDDRLGDGLEGWPDGLRLVAFLGDLVRFLSVPTVVLTGGLLARPVLRAQMRVRMAACGVEVLVPARPGLSSLLGAAALEMAG</sequence>
<evidence type="ECO:0000313" key="3">
    <source>
        <dbReference type="Proteomes" id="UP000253868"/>
    </source>
</evidence>
<dbReference type="InterPro" id="IPR043129">
    <property type="entry name" value="ATPase_NBD"/>
</dbReference>
<protein>
    <submittedName>
        <fullName evidence="2">ROK family protein</fullName>
    </submittedName>
</protein>
<evidence type="ECO:0000313" key="2">
    <source>
        <dbReference type="EMBL" id="AXG79234.1"/>
    </source>
</evidence>
<dbReference type="PANTHER" id="PTHR18964:SF149">
    <property type="entry name" value="BIFUNCTIONAL UDP-N-ACETYLGLUCOSAMINE 2-EPIMERASE_N-ACETYLMANNOSAMINE KINASE"/>
    <property type="match status" value="1"/>
</dbReference>
<dbReference type="SUPFAM" id="SSF53067">
    <property type="entry name" value="Actin-like ATPase domain"/>
    <property type="match status" value="1"/>
</dbReference>
<dbReference type="EMBL" id="CP031194">
    <property type="protein sequence ID" value="AXG79234.1"/>
    <property type="molecule type" value="Genomic_DNA"/>
</dbReference>
<dbReference type="PANTHER" id="PTHR18964">
    <property type="entry name" value="ROK (REPRESSOR, ORF, KINASE) FAMILY"/>
    <property type="match status" value="1"/>
</dbReference>